<dbReference type="SUPFAM" id="SSF81653">
    <property type="entry name" value="Calcium ATPase, transduction domain A"/>
    <property type="match status" value="1"/>
</dbReference>
<comment type="caution">
    <text evidence="14">Lacks conserved residue(s) required for the propagation of feature annotation.</text>
</comment>
<dbReference type="GO" id="GO:0005886">
    <property type="term" value="C:plasma membrane"/>
    <property type="evidence" value="ECO:0007669"/>
    <property type="project" value="UniProtKB-SubCell"/>
</dbReference>
<keyword evidence="3 14" id="KW-1003">Cell membrane</keyword>
<dbReference type="NCBIfam" id="TIGR01512">
    <property type="entry name" value="ATPase-IB2_Cd"/>
    <property type="match status" value="1"/>
</dbReference>
<dbReference type="Gene3D" id="3.40.50.1000">
    <property type="entry name" value="HAD superfamily/HAD-like"/>
    <property type="match status" value="1"/>
</dbReference>
<dbReference type="GO" id="GO:0015086">
    <property type="term" value="F:cadmium ion transmembrane transporter activity"/>
    <property type="evidence" value="ECO:0007669"/>
    <property type="project" value="TreeGrafter"/>
</dbReference>
<dbReference type="PROSITE" id="PS00154">
    <property type="entry name" value="ATPASE_E1_E2"/>
    <property type="match status" value="1"/>
</dbReference>
<protein>
    <recommendedName>
        <fullName evidence="12">P-type Zn(2+) transporter</fullName>
        <ecNumber evidence="12">7.2.2.12</ecNumber>
    </recommendedName>
</protein>
<dbReference type="CDD" id="cd00371">
    <property type="entry name" value="HMA"/>
    <property type="match status" value="1"/>
</dbReference>
<feature type="transmembrane region" description="Helical" evidence="14">
    <location>
        <begin position="358"/>
        <end position="383"/>
    </location>
</feature>
<evidence type="ECO:0000256" key="13">
    <source>
        <dbReference type="ARBA" id="ARBA00047308"/>
    </source>
</evidence>
<dbReference type="Pfam" id="PF00122">
    <property type="entry name" value="E1-E2_ATPase"/>
    <property type="match status" value="1"/>
</dbReference>
<dbReference type="PROSITE" id="PS01047">
    <property type="entry name" value="HMA_1"/>
    <property type="match status" value="1"/>
</dbReference>
<dbReference type="PRINTS" id="PR00941">
    <property type="entry name" value="CDATPASE"/>
</dbReference>
<evidence type="ECO:0000313" key="17">
    <source>
        <dbReference type="Proteomes" id="UP000196655"/>
    </source>
</evidence>
<dbReference type="Pfam" id="PF00403">
    <property type="entry name" value="HMA"/>
    <property type="match status" value="1"/>
</dbReference>
<sequence length="503" mass="51165">MAAANDERQGLTLRYRVDGMDCPSCVGKLQTALGRIEGVSGVEVSFATGLLAFGAAGDAANGRAVEDKIRALGFTPTAIADTTPRAPAAEDARPWWRERKAQLVGFTGLLLAAAFVAGQIVPAEAEWAYLAAALIGLVPVARRALTLVRSGSPFSIETLMAVAAIGAIAIGAASEAAVVVFLFAVGELLETVAAGRARQGIKALVSLVPRTAQREVNGVLSTVAVDDLAIGDIVLVRPGDRVPADGTIVDGESELDEAPITGESVPVAKAAGDPVYAGSINAGGVLRLRVTRAAADNTIARIIHMVETAQSSKAPTARFIDRFSAWYTPAAMVVSGLVIAVPSLLFGGDWTVWTYRGLSLLLIACPCALVLSTPAAIASGIAAGTRRGLLLKGGAALEMLGKVRAVAFDKTGTLTVGRPQVTDIVALDGSEAAVLAEAAAVESGSSHPLARAILDAAAARRVAVPAVTEASAIAGKAVLGRVGGALLAVGSPRYAAERGPLPA</sequence>
<keyword evidence="5 14" id="KW-0812">Transmembrane</keyword>
<dbReference type="GO" id="GO:0005524">
    <property type="term" value="F:ATP binding"/>
    <property type="evidence" value="ECO:0007669"/>
    <property type="project" value="UniProtKB-UniRule"/>
</dbReference>
<name>A0A211YWQ8_9PROT</name>
<reference evidence="17" key="1">
    <citation type="submission" date="2017-05" db="EMBL/GenBank/DDBJ databases">
        <authorList>
            <person name="Macchi M."/>
            <person name="Festa S."/>
            <person name="Coppotelli B.M."/>
            <person name="Morelli I.S."/>
        </authorList>
    </citation>
    <scope>NUCLEOTIDE SEQUENCE [LARGE SCALE GENOMIC DNA]</scope>
    <source>
        <strain evidence="17">I</strain>
    </source>
</reference>
<organism evidence="16 17">
    <name type="scientific">Inquilinus limosus</name>
    <dbReference type="NCBI Taxonomy" id="171674"/>
    <lineage>
        <taxon>Bacteria</taxon>
        <taxon>Pseudomonadati</taxon>
        <taxon>Pseudomonadota</taxon>
        <taxon>Alphaproteobacteria</taxon>
        <taxon>Rhodospirillales</taxon>
        <taxon>Rhodospirillaceae</taxon>
        <taxon>Inquilinus</taxon>
    </lineage>
</organism>
<keyword evidence="11 14" id="KW-0472">Membrane</keyword>
<dbReference type="InterPro" id="IPR059000">
    <property type="entry name" value="ATPase_P-type_domA"/>
</dbReference>
<evidence type="ECO:0000256" key="12">
    <source>
        <dbReference type="ARBA" id="ARBA00039097"/>
    </source>
</evidence>
<dbReference type="InterPro" id="IPR008250">
    <property type="entry name" value="ATPase_P-typ_transduc_dom_A_sf"/>
</dbReference>
<evidence type="ECO:0000256" key="9">
    <source>
        <dbReference type="ARBA" id="ARBA00022967"/>
    </source>
</evidence>
<dbReference type="Proteomes" id="UP000196655">
    <property type="component" value="Unassembled WGS sequence"/>
</dbReference>
<dbReference type="InterPro" id="IPR051014">
    <property type="entry name" value="Cation_Transport_ATPase_IB"/>
</dbReference>
<feature type="domain" description="HMA" evidence="15">
    <location>
        <begin position="11"/>
        <end position="77"/>
    </location>
</feature>
<evidence type="ECO:0000313" key="16">
    <source>
        <dbReference type="EMBL" id="OWJ57442.1"/>
    </source>
</evidence>
<comment type="subcellular location">
    <subcellularLocation>
        <location evidence="1">Cell membrane</location>
        <topology evidence="1">Multi-pass membrane protein</topology>
    </subcellularLocation>
</comment>
<evidence type="ECO:0000256" key="7">
    <source>
        <dbReference type="ARBA" id="ARBA00022741"/>
    </source>
</evidence>
<dbReference type="InterPro" id="IPR027256">
    <property type="entry name" value="P-typ_ATPase_IB"/>
</dbReference>
<comment type="catalytic activity">
    <reaction evidence="13">
        <text>Zn(2+)(in) + ATP + H2O = Zn(2+)(out) + ADP + phosphate + H(+)</text>
        <dbReference type="Rhea" id="RHEA:20621"/>
        <dbReference type="ChEBI" id="CHEBI:15377"/>
        <dbReference type="ChEBI" id="CHEBI:15378"/>
        <dbReference type="ChEBI" id="CHEBI:29105"/>
        <dbReference type="ChEBI" id="CHEBI:30616"/>
        <dbReference type="ChEBI" id="CHEBI:43474"/>
        <dbReference type="ChEBI" id="CHEBI:456216"/>
        <dbReference type="EC" id="7.2.2.12"/>
    </reaction>
</comment>
<dbReference type="InterPro" id="IPR018303">
    <property type="entry name" value="ATPase_P-typ_P_site"/>
</dbReference>
<dbReference type="PRINTS" id="PR00119">
    <property type="entry name" value="CATATPASE"/>
</dbReference>
<keyword evidence="9" id="KW-1278">Translocase</keyword>
<dbReference type="NCBIfam" id="TIGR01494">
    <property type="entry name" value="ATPase_P-type"/>
    <property type="match status" value="1"/>
</dbReference>
<dbReference type="EMBL" id="NHON01000148">
    <property type="protein sequence ID" value="OWJ57442.1"/>
    <property type="molecule type" value="Genomic_DNA"/>
</dbReference>
<dbReference type="InterPro" id="IPR023214">
    <property type="entry name" value="HAD_sf"/>
</dbReference>
<dbReference type="Gene3D" id="3.40.1110.10">
    <property type="entry name" value="Calcium-transporting ATPase, cytoplasmic domain N"/>
    <property type="match status" value="1"/>
</dbReference>
<dbReference type="InterPro" id="IPR017969">
    <property type="entry name" value="Heavy-metal-associated_CS"/>
</dbReference>
<dbReference type="PANTHER" id="PTHR48085:SF5">
    <property type="entry name" value="CADMIUM_ZINC-TRANSPORTING ATPASE HMA4-RELATED"/>
    <property type="match status" value="1"/>
</dbReference>
<evidence type="ECO:0000256" key="14">
    <source>
        <dbReference type="RuleBase" id="RU362081"/>
    </source>
</evidence>
<evidence type="ECO:0000256" key="11">
    <source>
        <dbReference type="ARBA" id="ARBA00023136"/>
    </source>
</evidence>
<accession>A0A211YWQ8</accession>
<dbReference type="InterPro" id="IPR036163">
    <property type="entry name" value="HMA_dom_sf"/>
</dbReference>
<feature type="transmembrane region" description="Helical" evidence="14">
    <location>
        <begin position="103"/>
        <end position="121"/>
    </location>
</feature>
<keyword evidence="4" id="KW-0597">Phosphoprotein</keyword>
<dbReference type="Gene3D" id="2.70.150.10">
    <property type="entry name" value="Calcium-transporting ATPase, cytoplasmic transduction domain A"/>
    <property type="match status" value="1"/>
</dbReference>
<evidence type="ECO:0000256" key="5">
    <source>
        <dbReference type="ARBA" id="ARBA00022692"/>
    </source>
</evidence>
<feature type="non-terminal residue" evidence="16">
    <location>
        <position position="503"/>
    </location>
</feature>
<dbReference type="Gene3D" id="3.30.70.100">
    <property type="match status" value="1"/>
</dbReference>
<dbReference type="Pfam" id="PF00702">
    <property type="entry name" value="Hydrolase"/>
    <property type="match status" value="1"/>
</dbReference>
<dbReference type="InterPro" id="IPR023298">
    <property type="entry name" value="ATPase_P-typ_TM_dom_sf"/>
</dbReference>
<feature type="transmembrane region" description="Helical" evidence="14">
    <location>
        <begin position="325"/>
        <end position="346"/>
    </location>
</feature>
<dbReference type="GO" id="GO:0016463">
    <property type="term" value="F:P-type zinc transporter activity"/>
    <property type="evidence" value="ECO:0007669"/>
    <property type="project" value="UniProtKB-EC"/>
</dbReference>
<dbReference type="RefSeq" id="WP_218823813.1">
    <property type="nucleotide sequence ID" value="NZ_NHON01000148.1"/>
</dbReference>
<keyword evidence="8 14" id="KW-0067">ATP-binding</keyword>
<dbReference type="GO" id="GO:0016887">
    <property type="term" value="F:ATP hydrolysis activity"/>
    <property type="evidence" value="ECO:0007669"/>
    <property type="project" value="InterPro"/>
</dbReference>
<dbReference type="PROSITE" id="PS50846">
    <property type="entry name" value="HMA_2"/>
    <property type="match status" value="1"/>
</dbReference>
<keyword evidence="6 14" id="KW-0479">Metal-binding</keyword>
<proteinExistence type="inferred from homology"/>
<comment type="similarity">
    <text evidence="2 14">Belongs to the cation transport ATPase (P-type) (TC 3.A.3) family. Type IB subfamily.</text>
</comment>
<evidence type="ECO:0000259" key="15">
    <source>
        <dbReference type="PROSITE" id="PS50846"/>
    </source>
</evidence>
<gene>
    <name evidence="16" type="ORF">BWR60_34210</name>
</gene>
<keyword evidence="10 14" id="KW-1133">Transmembrane helix</keyword>
<dbReference type="SUPFAM" id="SSF81665">
    <property type="entry name" value="Calcium ATPase, transmembrane domain M"/>
    <property type="match status" value="1"/>
</dbReference>
<comment type="caution">
    <text evidence="16">The sequence shown here is derived from an EMBL/GenBank/DDBJ whole genome shotgun (WGS) entry which is preliminary data.</text>
</comment>
<evidence type="ECO:0000256" key="8">
    <source>
        <dbReference type="ARBA" id="ARBA00022840"/>
    </source>
</evidence>
<dbReference type="GO" id="GO:0046872">
    <property type="term" value="F:metal ion binding"/>
    <property type="evidence" value="ECO:0007669"/>
    <property type="project" value="UniProtKB-KW"/>
</dbReference>
<keyword evidence="17" id="KW-1185">Reference proteome</keyword>
<dbReference type="InterPro" id="IPR006121">
    <property type="entry name" value="HMA_dom"/>
</dbReference>
<evidence type="ECO:0000256" key="10">
    <source>
        <dbReference type="ARBA" id="ARBA00022989"/>
    </source>
</evidence>
<evidence type="ECO:0000256" key="2">
    <source>
        <dbReference type="ARBA" id="ARBA00006024"/>
    </source>
</evidence>
<dbReference type="InterPro" id="IPR001757">
    <property type="entry name" value="P_typ_ATPase"/>
</dbReference>
<dbReference type="FunFam" id="2.70.150.10:FF:000002">
    <property type="entry name" value="Copper-transporting ATPase 1, putative"/>
    <property type="match status" value="1"/>
</dbReference>
<dbReference type="NCBIfam" id="TIGR01525">
    <property type="entry name" value="ATPase-IB_hvy"/>
    <property type="match status" value="1"/>
</dbReference>
<keyword evidence="7 14" id="KW-0547">Nucleotide-binding</keyword>
<evidence type="ECO:0000256" key="4">
    <source>
        <dbReference type="ARBA" id="ARBA00022553"/>
    </source>
</evidence>
<dbReference type="PANTHER" id="PTHR48085">
    <property type="entry name" value="CADMIUM/ZINC-TRANSPORTING ATPASE HMA2-RELATED"/>
    <property type="match status" value="1"/>
</dbReference>
<evidence type="ECO:0000256" key="3">
    <source>
        <dbReference type="ARBA" id="ARBA00022475"/>
    </source>
</evidence>
<evidence type="ECO:0000256" key="1">
    <source>
        <dbReference type="ARBA" id="ARBA00004651"/>
    </source>
</evidence>
<dbReference type="SUPFAM" id="SSF55008">
    <property type="entry name" value="HMA, heavy metal-associated domain"/>
    <property type="match status" value="1"/>
</dbReference>
<dbReference type="STRING" id="1122125.GCA_000423185_05098"/>
<evidence type="ECO:0000256" key="6">
    <source>
        <dbReference type="ARBA" id="ARBA00022723"/>
    </source>
</evidence>
<dbReference type="InterPro" id="IPR023299">
    <property type="entry name" value="ATPase_P-typ_cyto_dom_N"/>
</dbReference>
<dbReference type="SUPFAM" id="SSF81660">
    <property type="entry name" value="Metal cation-transporting ATPase, ATP-binding domain N"/>
    <property type="match status" value="1"/>
</dbReference>
<dbReference type="AlphaFoldDB" id="A0A211YWQ8"/>
<dbReference type="EC" id="7.2.2.12" evidence="12"/>